<dbReference type="Pfam" id="PF25567">
    <property type="entry name" value="TPR_SYO1"/>
    <property type="match status" value="1"/>
</dbReference>
<dbReference type="GeneID" id="25264036"/>
<dbReference type="OMA" id="WCLCESG"/>
<sequence length="1045" mass="110348">MPKSGFRAAARRVGKQRHNPLARPKLAAVASSNASSSSSSTASLAQQLAIEAGIFPPYADGSSGNVSLVHILSKLPLETGKGKASTASAAPNIAVSDTIWALASISLLSSSRSSRKALLAPSHKLVARILHALHAAGVDQQEGLETKREAAGALRNLCIEAGYDDVRHEIARQGGIESLLEQIGVVHALIQQRIEGSGAKSTPEALGQQMEQERQKLEAALPTADKPLEKMNRKEKRHAAKAASILDKQQQPPSSTTDRGATTPLSTSSMSAGLNSKLAAIARGALSSDDEFEQLLYELQDNLLTIIWCLAEAAEDLVIALSRHAAPLARTLSTYVRYASSKAAAVEETSSSSSPGSADRRSASLKALLRQLGVSAANALCVLSDDNPAFARVLAGVQPSSLELRALNKAAKQPSSGPPGHVASGDSHSLAAGAGKKRMQKLQLTLLTDIDVDAGMRDVSAITSAVVKGLSKTNAFPSPLASPTSATGDKADIDMAMMTMLCAAVLRNISASLPPESRSRVILASNGAWNDAATNSSEEQRISLPAFEAQHILPRLVELLSSINQGELCSEIARAALATKEQQQQQKQQSASSVDMLGVMQTNSEQQEAVAQADEAETDAVSSARKRADDCLHIILLALEILAEVLPALAVLGEGSNVSIEETEWQEDGENNEDSIDADMEELVGEDTEMIMDEEKTDEDTKVNGAHTATARTRMTSSQASFAASALAQAFSHAALVPQLLRLSTAEDLALAYPSVTSSKAASPEEQAAREAGAAALRQVHLRSISVLSNLLLGLAANSPPPPSQPLLEGAGTPARIAAFVEWSTSDVVKARFEELWQVLFSIASKTADVPAVSSSNCSVYAEGQDGRALVEQCVGSMWAIARSLQGDLPLSIAMSGIDIVTALQAAYLNAQSDPMRAKAIGTLGCLARSPSVSVETNRSIGNFLINVIKQLPADGKSVPGTTSPESMVAALNAIYDVYADENAAYDQPVFRQGQFSIVLRQCSSKVRSTTRAVDRRKFASLRQAADEAYDNLIAFVQYRDSLKL</sequence>
<evidence type="ECO:0000313" key="5">
    <source>
        <dbReference type="Proteomes" id="UP000027361"/>
    </source>
</evidence>
<dbReference type="Gene3D" id="1.25.10.10">
    <property type="entry name" value="Leucine-rich Repeat Variant"/>
    <property type="match status" value="2"/>
</dbReference>
<name>A0A066WAQ9_TILAU</name>
<feature type="region of interest" description="Disordered" evidence="2">
    <location>
        <begin position="1"/>
        <end position="38"/>
    </location>
</feature>
<dbReference type="AlphaFoldDB" id="A0A066WAQ9"/>
<dbReference type="GO" id="GO:0051082">
    <property type="term" value="F:unfolded protein binding"/>
    <property type="evidence" value="ECO:0007669"/>
    <property type="project" value="TreeGrafter"/>
</dbReference>
<dbReference type="RefSeq" id="XP_013244563.1">
    <property type="nucleotide sequence ID" value="XM_013389109.1"/>
</dbReference>
<dbReference type="OrthoDB" id="288703at2759"/>
<dbReference type="HOGENOM" id="CLU_291893_0_0_1"/>
<feature type="compositionally biased region" description="Polar residues" evidence="2">
    <location>
        <begin position="247"/>
        <end position="270"/>
    </location>
</feature>
<dbReference type="InterPro" id="IPR016024">
    <property type="entry name" value="ARM-type_fold"/>
</dbReference>
<keyword evidence="5" id="KW-1185">Reference proteome</keyword>
<evidence type="ECO:0000256" key="1">
    <source>
        <dbReference type="ARBA" id="ARBA00049983"/>
    </source>
</evidence>
<evidence type="ECO:0000313" key="4">
    <source>
        <dbReference type="EMBL" id="KDN50811.1"/>
    </source>
</evidence>
<dbReference type="InterPro" id="IPR011989">
    <property type="entry name" value="ARM-like"/>
</dbReference>
<dbReference type="InParanoid" id="A0A066WAQ9"/>
<reference evidence="4 5" key="1">
    <citation type="submission" date="2014-05" db="EMBL/GenBank/DDBJ databases">
        <title>Draft genome sequence of a rare smut relative, Tilletiaria anomala UBC 951.</title>
        <authorList>
            <consortium name="DOE Joint Genome Institute"/>
            <person name="Toome M."/>
            <person name="Kuo A."/>
            <person name="Henrissat B."/>
            <person name="Lipzen A."/>
            <person name="Tritt A."/>
            <person name="Yoshinaga Y."/>
            <person name="Zane M."/>
            <person name="Barry K."/>
            <person name="Grigoriev I.V."/>
            <person name="Spatafora J.W."/>
            <person name="Aimea M.C."/>
        </authorList>
    </citation>
    <scope>NUCLEOTIDE SEQUENCE [LARGE SCALE GENOMIC DNA]</scope>
    <source>
        <strain evidence="4 5">UBC 951</strain>
    </source>
</reference>
<dbReference type="GO" id="GO:0042273">
    <property type="term" value="P:ribosomal large subunit biogenesis"/>
    <property type="evidence" value="ECO:0007669"/>
    <property type="project" value="TreeGrafter"/>
</dbReference>
<proteinExistence type="inferred from homology"/>
<evidence type="ECO:0000256" key="2">
    <source>
        <dbReference type="SAM" id="MobiDB-lite"/>
    </source>
</evidence>
<protein>
    <recommendedName>
        <fullName evidence="3">SYO1-like TPR repeats domain-containing protein</fullName>
    </recommendedName>
</protein>
<feature type="region of interest" description="Disordered" evidence="2">
    <location>
        <begin position="196"/>
        <end position="270"/>
    </location>
</feature>
<accession>A0A066WAQ9</accession>
<feature type="compositionally biased region" description="Basic residues" evidence="2">
    <location>
        <begin position="9"/>
        <end position="20"/>
    </location>
</feature>
<gene>
    <name evidence="4" type="ORF">K437DRAFT_254982</name>
</gene>
<dbReference type="InterPro" id="IPR057990">
    <property type="entry name" value="TPR_SYO1"/>
</dbReference>
<organism evidence="4 5">
    <name type="scientific">Tilletiaria anomala (strain ATCC 24038 / CBS 436.72 / UBC 951)</name>
    <dbReference type="NCBI Taxonomy" id="1037660"/>
    <lineage>
        <taxon>Eukaryota</taxon>
        <taxon>Fungi</taxon>
        <taxon>Dikarya</taxon>
        <taxon>Basidiomycota</taxon>
        <taxon>Ustilaginomycotina</taxon>
        <taxon>Exobasidiomycetes</taxon>
        <taxon>Georgefischeriales</taxon>
        <taxon>Tilletiariaceae</taxon>
        <taxon>Tilletiaria</taxon>
    </lineage>
</organism>
<dbReference type="InterPro" id="IPR052616">
    <property type="entry name" value="SYO1-like"/>
</dbReference>
<feature type="region of interest" description="Disordered" evidence="2">
    <location>
        <begin position="409"/>
        <end position="434"/>
    </location>
</feature>
<dbReference type="EMBL" id="JMSN01000018">
    <property type="protein sequence ID" value="KDN50811.1"/>
    <property type="molecule type" value="Genomic_DNA"/>
</dbReference>
<dbReference type="SUPFAM" id="SSF48371">
    <property type="entry name" value="ARM repeat"/>
    <property type="match status" value="1"/>
</dbReference>
<dbReference type="GO" id="GO:0006606">
    <property type="term" value="P:protein import into nucleus"/>
    <property type="evidence" value="ECO:0007669"/>
    <property type="project" value="TreeGrafter"/>
</dbReference>
<feature type="compositionally biased region" description="Low complexity" evidence="2">
    <location>
        <begin position="27"/>
        <end position="38"/>
    </location>
</feature>
<dbReference type="PANTHER" id="PTHR13347:SF1">
    <property type="entry name" value="HEAT REPEAT-CONTAINING PROTEIN 3"/>
    <property type="match status" value="1"/>
</dbReference>
<comment type="caution">
    <text evidence="4">The sequence shown here is derived from an EMBL/GenBank/DDBJ whole genome shotgun (WGS) entry which is preliminary data.</text>
</comment>
<dbReference type="Proteomes" id="UP000027361">
    <property type="component" value="Unassembled WGS sequence"/>
</dbReference>
<feature type="domain" description="SYO1-like TPR repeats" evidence="3">
    <location>
        <begin position="774"/>
        <end position="1043"/>
    </location>
</feature>
<dbReference type="PANTHER" id="PTHR13347">
    <property type="entry name" value="HEAT REPEAT-CONTAINING PROTEIN 3"/>
    <property type="match status" value="1"/>
</dbReference>
<evidence type="ECO:0000259" key="3">
    <source>
        <dbReference type="Pfam" id="PF25567"/>
    </source>
</evidence>
<dbReference type="STRING" id="1037660.A0A066WAQ9"/>
<comment type="similarity">
    <text evidence="1">Belongs to the nuclear import and ribosome assembly adapter family.</text>
</comment>